<proteinExistence type="inferred from homology"/>
<comment type="similarity">
    <text evidence="2">Belongs to the aromatic acid exporter (TC 2.A.85) family.</text>
</comment>
<protein>
    <recommendedName>
        <fullName evidence="12">Aluminum-activated malate transporter 9-like</fullName>
    </recommendedName>
</protein>
<dbReference type="GO" id="GO:0034220">
    <property type="term" value="P:monoatomic ion transmembrane transport"/>
    <property type="evidence" value="ECO:0007669"/>
    <property type="project" value="UniProtKB-KW"/>
</dbReference>
<comment type="caution">
    <text evidence="10">The sequence shown here is derived from an EMBL/GenBank/DDBJ whole genome shotgun (WGS) entry which is preliminary data.</text>
</comment>
<evidence type="ECO:0000256" key="3">
    <source>
        <dbReference type="ARBA" id="ARBA00022448"/>
    </source>
</evidence>
<evidence type="ECO:0000313" key="10">
    <source>
        <dbReference type="EMBL" id="KAH7513851.1"/>
    </source>
</evidence>
<keyword evidence="5 9" id="KW-1133">Transmembrane helix</keyword>
<comment type="subcellular location">
    <subcellularLocation>
        <location evidence="1">Membrane</location>
        <topology evidence="1">Multi-pass membrane protein</topology>
    </subcellularLocation>
</comment>
<evidence type="ECO:0000256" key="7">
    <source>
        <dbReference type="ARBA" id="ARBA00023136"/>
    </source>
</evidence>
<feature type="transmembrane region" description="Helical" evidence="9">
    <location>
        <begin position="199"/>
        <end position="220"/>
    </location>
</feature>
<keyword evidence="4 9" id="KW-0812">Transmembrane</keyword>
<keyword evidence="7 9" id="KW-0472">Membrane</keyword>
<evidence type="ECO:0000256" key="8">
    <source>
        <dbReference type="ARBA" id="ARBA00023303"/>
    </source>
</evidence>
<accession>A0A978UGC0</accession>
<feature type="transmembrane region" description="Helical" evidence="9">
    <location>
        <begin position="60"/>
        <end position="77"/>
    </location>
</feature>
<name>A0A978UGC0_ZIZJJ</name>
<evidence type="ECO:0000256" key="4">
    <source>
        <dbReference type="ARBA" id="ARBA00022692"/>
    </source>
</evidence>
<dbReference type="EMBL" id="JAEACU010000011">
    <property type="protein sequence ID" value="KAH7513851.1"/>
    <property type="molecule type" value="Genomic_DNA"/>
</dbReference>
<sequence>MNGKKESIEINIPSVTKSSKQPETGKKSAGQLMRMSFSYFKTWLWKVWEFCKEDGSRVKFSLKAGLAVLLVSLLILFQAPYEVFGINIIWSILTVAIMFEFTVGSTFNRGFNRALGSLLAGILAIGVAQLALCSGQVAEPIIIGMSIFFVGTVTSFLKQWPSLVPYEYGFRVILFTYCLIIVSGYRMGNPIRTSMNRLYSIAIGGFVAVFVNVLVFPIWAGEKLHKELVNSFDSVADSLEECVGKFLKDDGSEHPEFSTTVMDEFPDEPAYKKCKATLNSSARLESLASSAKWEPPHGRFCHFFYPWSEYVKVGAVLRYCAYEVMALHGVLHSEIQILIDLIKENLLKDDLEKERTKEGKGNMTKYVLKRKKPCGCHAWTLNSCYQETLLNRAPYNLRAAFQSEIQDATNQAAELVRSLGKDISNMKRTLKTSLLKRVHSSAERLQRAIDMHSYLLTACSEPPDNSSKPLLKQLSHTLSLTPNEIPDQLADLDGDGLVKNLNQQSQNIESGTPLPAAAPAESYHEQMRKQSRRLHSWPSREVSAFEEEGPSNMDLLPRMKALETTAALSLATFTSLLIEFVARLDHLVDAVDQLSRLAKFKYVGL</sequence>
<evidence type="ECO:0000256" key="5">
    <source>
        <dbReference type="ARBA" id="ARBA00022989"/>
    </source>
</evidence>
<evidence type="ECO:0000256" key="2">
    <source>
        <dbReference type="ARBA" id="ARBA00007079"/>
    </source>
</evidence>
<dbReference type="InterPro" id="IPR020966">
    <property type="entry name" value="ALMT"/>
</dbReference>
<feature type="transmembrane region" description="Helical" evidence="9">
    <location>
        <begin position="169"/>
        <end position="187"/>
    </location>
</feature>
<gene>
    <name evidence="10" type="ORF">FEM48_Zijuj11G0026100</name>
</gene>
<evidence type="ECO:0000256" key="6">
    <source>
        <dbReference type="ARBA" id="ARBA00023065"/>
    </source>
</evidence>
<dbReference type="GO" id="GO:0015743">
    <property type="term" value="P:malate transport"/>
    <property type="evidence" value="ECO:0007669"/>
    <property type="project" value="InterPro"/>
</dbReference>
<evidence type="ECO:0000256" key="9">
    <source>
        <dbReference type="SAM" id="Phobius"/>
    </source>
</evidence>
<dbReference type="Proteomes" id="UP000813462">
    <property type="component" value="Unassembled WGS sequence"/>
</dbReference>
<keyword evidence="6" id="KW-0406">Ion transport</keyword>
<reference evidence="10" key="1">
    <citation type="journal article" date="2021" name="Front. Plant Sci.">
        <title>Chromosome-Scale Genome Assembly for Chinese Sour Jujube and Insights Into Its Genome Evolution and Domestication Signature.</title>
        <authorList>
            <person name="Shen L.-Y."/>
            <person name="Luo H."/>
            <person name="Wang X.-L."/>
            <person name="Wang X.-M."/>
            <person name="Qiu X.-J."/>
            <person name="Liu H."/>
            <person name="Zhou S.-S."/>
            <person name="Jia K.-H."/>
            <person name="Nie S."/>
            <person name="Bao Y.-T."/>
            <person name="Zhang R.-G."/>
            <person name="Yun Q.-Z."/>
            <person name="Chai Y.-H."/>
            <person name="Lu J.-Y."/>
            <person name="Li Y."/>
            <person name="Zhao S.-W."/>
            <person name="Mao J.-F."/>
            <person name="Jia S.-G."/>
            <person name="Mao Y.-M."/>
        </authorList>
    </citation>
    <scope>NUCLEOTIDE SEQUENCE</scope>
    <source>
        <strain evidence="10">AT0</strain>
        <tissue evidence="10">Leaf</tissue>
    </source>
</reference>
<evidence type="ECO:0008006" key="12">
    <source>
        <dbReference type="Google" id="ProtNLM"/>
    </source>
</evidence>
<keyword evidence="3" id="KW-0813">Transport</keyword>
<dbReference type="Pfam" id="PF11744">
    <property type="entry name" value="ALMT"/>
    <property type="match status" value="2"/>
</dbReference>
<organism evidence="10 11">
    <name type="scientific">Ziziphus jujuba var. spinosa</name>
    <dbReference type="NCBI Taxonomy" id="714518"/>
    <lineage>
        <taxon>Eukaryota</taxon>
        <taxon>Viridiplantae</taxon>
        <taxon>Streptophyta</taxon>
        <taxon>Embryophyta</taxon>
        <taxon>Tracheophyta</taxon>
        <taxon>Spermatophyta</taxon>
        <taxon>Magnoliopsida</taxon>
        <taxon>eudicotyledons</taxon>
        <taxon>Gunneridae</taxon>
        <taxon>Pentapetalae</taxon>
        <taxon>rosids</taxon>
        <taxon>fabids</taxon>
        <taxon>Rosales</taxon>
        <taxon>Rhamnaceae</taxon>
        <taxon>Paliureae</taxon>
        <taxon>Ziziphus</taxon>
    </lineage>
</organism>
<evidence type="ECO:0000256" key="1">
    <source>
        <dbReference type="ARBA" id="ARBA00004141"/>
    </source>
</evidence>
<keyword evidence="8" id="KW-0407">Ion channel</keyword>
<dbReference type="GO" id="GO:0016020">
    <property type="term" value="C:membrane"/>
    <property type="evidence" value="ECO:0007669"/>
    <property type="project" value="UniProtKB-SubCell"/>
</dbReference>
<dbReference type="PANTHER" id="PTHR31086">
    <property type="entry name" value="ALUMINUM-ACTIVATED MALATE TRANSPORTER 10"/>
    <property type="match status" value="1"/>
</dbReference>
<dbReference type="AlphaFoldDB" id="A0A978UGC0"/>
<evidence type="ECO:0000313" key="11">
    <source>
        <dbReference type="Proteomes" id="UP000813462"/>
    </source>
</evidence>
<feature type="transmembrane region" description="Helical" evidence="9">
    <location>
        <begin position="115"/>
        <end position="132"/>
    </location>
</feature>
<feature type="transmembrane region" description="Helical" evidence="9">
    <location>
        <begin position="83"/>
        <end position="103"/>
    </location>
</feature>